<dbReference type="EMBL" id="RQIS01000037">
    <property type="protein sequence ID" value="RQG99551.1"/>
    <property type="molecule type" value="Genomic_DNA"/>
</dbReference>
<dbReference type="InterPro" id="IPR036250">
    <property type="entry name" value="AcylCo_DH-like_C"/>
</dbReference>
<dbReference type="AlphaFoldDB" id="A0A3N6MT59"/>
<keyword evidence="3" id="KW-0285">Flavoprotein</keyword>
<evidence type="ECO:0000259" key="6">
    <source>
        <dbReference type="Pfam" id="PF00441"/>
    </source>
</evidence>
<reference evidence="8 9" key="1">
    <citation type="submission" date="2018-11" db="EMBL/GenBank/DDBJ databases">
        <title>Paraburkholderia sp. DHOA04, isolated from soil.</title>
        <authorList>
            <person name="Gao Z.-H."/>
            <person name="Qiu L.-H."/>
            <person name="Fu J.-C."/>
        </authorList>
    </citation>
    <scope>NUCLEOTIDE SEQUENCE [LARGE SCALE GENOMIC DNA]</scope>
    <source>
        <strain evidence="8 9">DHOA04</strain>
    </source>
</reference>
<dbReference type="Pfam" id="PF02771">
    <property type="entry name" value="Acyl-CoA_dh_N"/>
    <property type="match status" value="1"/>
</dbReference>
<evidence type="ECO:0000256" key="3">
    <source>
        <dbReference type="ARBA" id="ARBA00022630"/>
    </source>
</evidence>
<comment type="caution">
    <text evidence="8">The sequence shown here is derived from an EMBL/GenBank/DDBJ whole genome shotgun (WGS) entry which is preliminary data.</text>
</comment>
<dbReference type="RefSeq" id="WP_124154022.1">
    <property type="nucleotide sequence ID" value="NZ_RQIS01000037.1"/>
</dbReference>
<evidence type="ECO:0000313" key="8">
    <source>
        <dbReference type="EMBL" id="RQG99551.1"/>
    </source>
</evidence>
<dbReference type="SUPFAM" id="SSF56645">
    <property type="entry name" value="Acyl-CoA dehydrogenase NM domain-like"/>
    <property type="match status" value="1"/>
</dbReference>
<dbReference type="InterPro" id="IPR037069">
    <property type="entry name" value="AcylCoA_DH/ox_N_sf"/>
</dbReference>
<dbReference type="GO" id="GO:0050660">
    <property type="term" value="F:flavin adenine dinucleotide binding"/>
    <property type="evidence" value="ECO:0007669"/>
    <property type="project" value="InterPro"/>
</dbReference>
<accession>A0A3N6MT59</accession>
<feature type="domain" description="Acyl-CoA dehydrogenase/oxidase N-terminal" evidence="7">
    <location>
        <begin position="6"/>
        <end position="118"/>
    </location>
</feature>
<dbReference type="InterPro" id="IPR009100">
    <property type="entry name" value="AcylCoA_DH/oxidase_NM_dom_sf"/>
</dbReference>
<name>A0A3N6MT59_9BURK</name>
<evidence type="ECO:0000256" key="1">
    <source>
        <dbReference type="ARBA" id="ARBA00001974"/>
    </source>
</evidence>
<protein>
    <submittedName>
        <fullName evidence="8">Acyl-CoA dehydrogenase</fullName>
    </submittedName>
</protein>
<evidence type="ECO:0000256" key="2">
    <source>
        <dbReference type="ARBA" id="ARBA00009347"/>
    </source>
</evidence>
<sequence>MNFDFSDEQAMLRDQARRFLADASSRERVRQWMNADDDATAELWPQLAEMGWLGAAIDEAHGGLGLGTLELCVLAEELGRALTPVPFFSTVCVAAELLGRCPAGARRDELLQRIAAGDAVVTLAGAEAGESWPGTFERSLPKTRLQAGKVSGEKAVVPDLLRATDLLVTVLDSDNRPALVWIDATAAGVQRDALESFDLLRAHGRLQLRDAPAEILLAGPELAALLRTLRDRAAIIAAFEQLGTAESALTLARDYTLQRYAFGRPLAGNQAVKHRLADMLVKNELARSNAYFGAWAAHVDSEELPRAAAAARLSATEALNFAAEEALHLHGGIGYTWEADCHLFLRRARLLAVQLGSTAAWSQRLLDASVDPTLAA</sequence>
<comment type="similarity">
    <text evidence="2">Belongs to the acyl-CoA dehydrogenase family.</text>
</comment>
<evidence type="ECO:0000256" key="4">
    <source>
        <dbReference type="ARBA" id="ARBA00022827"/>
    </source>
</evidence>
<dbReference type="PANTHER" id="PTHR43884">
    <property type="entry name" value="ACYL-COA DEHYDROGENASE"/>
    <property type="match status" value="1"/>
</dbReference>
<evidence type="ECO:0000256" key="5">
    <source>
        <dbReference type="ARBA" id="ARBA00023002"/>
    </source>
</evidence>
<dbReference type="Pfam" id="PF00441">
    <property type="entry name" value="Acyl-CoA_dh_1"/>
    <property type="match status" value="1"/>
</dbReference>
<evidence type="ECO:0000259" key="7">
    <source>
        <dbReference type="Pfam" id="PF02771"/>
    </source>
</evidence>
<feature type="domain" description="Acyl-CoA dehydrogenase/oxidase C-terminal" evidence="6">
    <location>
        <begin position="236"/>
        <end position="358"/>
    </location>
</feature>
<organism evidence="8 9">
    <name type="scientific">Paraburkholderia dinghuensis</name>
    <dbReference type="NCBI Taxonomy" id="2305225"/>
    <lineage>
        <taxon>Bacteria</taxon>
        <taxon>Pseudomonadati</taxon>
        <taxon>Pseudomonadota</taxon>
        <taxon>Betaproteobacteria</taxon>
        <taxon>Burkholderiales</taxon>
        <taxon>Burkholderiaceae</taxon>
        <taxon>Paraburkholderia</taxon>
    </lineage>
</organism>
<keyword evidence="4" id="KW-0274">FAD</keyword>
<dbReference type="OrthoDB" id="8523432at2"/>
<dbReference type="InterPro" id="IPR009075">
    <property type="entry name" value="AcylCo_DH/oxidase_C"/>
</dbReference>
<dbReference type="Gene3D" id="1.20.140.10">
    <property type="entry name" value="Butyryl-CoA Dehydrogenase, subunit A, domain 3"/>
    <property type="match status" value="1"/>
</dbReference>
<evidence type="ECO:0000313" key="9">
    <source>
        <dbReference type="Proteomes" id="UP000272778"/>
    </source>
</evidence>
<dbReference type="Gene3D" id="1.10.540.10">
    <property type="entry name" value="Acyl-CoA dehydrogenase/oxidase, N-terminal domain"/>
    <property type="match status" value="1"/>
</dbReference>
<dbReference type="PANTHER" id="PTHR43884:SF20">
    <property type="entry name" value="ACYL-COA DEHYDROGENASE FADE28"/>
    <property type="match status" value="1"/>
</dbReference>
<dbReference type="InterPro" id="IPR013786">
    <property type="entry name" value="AcylCoA_DH/ox_N"/>
</dbReference>
<comment type="cofactor">
    <cofactor evidence="1">
        <name>FAD</name>
        <dbReference type="ChEBI" id="CHEBI:57692"/>
    </cofactor>
</comment>
<dbReference type="GO" id="GO:0003995">
    <property type="term" value="F:acyl-CoA dehydrogenase activity"/>
    <property type="evidence" value="ECO:0007669"/>
    <property type="project" value="TreeGrafter"/>
</dbReference>
<dbReference type="SUPFAM" id="SSF47203">
    <property type="entry name" value="Acyl-CoA dehydrogenase C-terminal domain-like"/>
    <property type="match status" value="1"/>
</dbReference>
<dbReference type="Proteomes" id="UP000272778">
    <property type="component" value="Unassembled WGS sequence"/>
</dbReference>
<keyword evidence="5" id="KW-0560">Oxidoreductase</keyword>
<keyword evidence="9" id="KW-1185">Reference proteome</keyword>
<proteinExistence type="inferred from homology"/>
<gene>
    <name evidence="8" type="ORF">D1Y85_26405</name>
</gene>